<feature type="region of interest" description="Disordered" evidence="1">
    <location>
        <begin position="99"/>
        <end position="126"/>
    </location>
</feature>
<gene>
    <name evidence="2" type="ORF">H3N35_02265</name>
</gene>
<evidence type="ECO:0008006" key="4">
    <source>
        <dbReference type="Google" id="ProtNLM"/>
    </source>
</evidence>
<keyword evidence="3" id="KW-1185">Reference proteome</keyword>
<dbReference type="EMBL" id="CP059693">
    <property type="protein sequence ID" value="WDE12331.1"/>
    <property type="molecule type" value="Genomic_DNA"/>
</dbReference>
<accession>A0ABY7VFD1</accession>
<reference evidence="2 3" key="1">
    <citation type="journal article" date="2022" name="Mar. Drugs">
        <title>Bioassay-Guided Fractionation Leads to the Detection of Cholic Acid Generated by the Rare Thalassomonas sp.</title>
        <authorList>
            <person name="Pheiffer F."/>
            <person name="Schneider Y.K."/>
            <person name="Hansen E.H."/>
            <person name="Andersen J.H."/>
            <person name="Isaksson J."/>
            <person name="Busche T."/>
            <person name="R C."/>
            <person name="Kalinowski J."/>
            <person name="Zyl L.V."/>
            <person name="Trindade M."/>
        </authorList>
    </citation>
    <scope>NUCLEOTIDE SEQUENCE [LARGE SCALE GENOMIC DNA]</scope>
    <source>
        <strain evidence="2 3">A5K-61T</strain>
    </source>
</reference>
<evidence type="ECO:0000313" key="2">
    <source>
        <dbReference type="EMBL" id="WDE12331.1"/>
    </source>
</evidence>
<proteinExistence type="predicted"/>
<name>A0ABY7VFD1_9GAMM</name>
<evidence type="ECO:0000256" key="1">
    <source>
        <dbReference type="SAM" id="MobiDB-lite"/>
    </source>
</evidence>
<sequence>MMAPTFRSTAGVDNSMDRGVYKYTLRIFVNDGSPEVDVKVSITFKESLELITKKTPIEFTFSSDYYYIFYDTLNKATSVRAELDTNQFESKGVPFGHFPASHSGSSGRGKFIRDPDHNVQVSGGLL</sequence>
<dbReference type="RefSeq" id="WP_274052605.1">
    <property type="nucleotide sequence ID" value="NZ_CP059693.1"/>
</dbReference>
<organism evidence="2 3">
    <name type="scientific">Thalassomonas haliotis</name>
    <dbReference type="NCBI Taxonomy" id="485448"/>
    <lineage>
        <taxon>Bacteria</taxon>
        <taxon>Pseudomonadati</taxon>
        <taxon>Pseudomonadota</taxon>
        <taxon>Gammaproteobacteria</taxon>
        <taxon>Alteromonadales</taxon>
        <taxon>Colwelliaceae</taxon>
        <taxon>Thalassomonas</taxon>
    </lineage>
</organism>
<evidence type="ECO:0000313" key="3">
    <source>
        <dbReference type="Proteomes" id="UP001215231"/>
    </source>
</evidence>
<protein>
    <recommendedName>
        <fullName evidence="4">SMODS-associating 2TM beta-strand rich effector domain-containing protein</fullName>
    </recommendedName>
</protein>
<dbReference type="Proteomes" id="UP001215231">
    <property type="component" value="Chromosome"/>
</dbReference>